<dbReference type="Gene3D" id="3.30.1360.180">
    <property type="match status" value="1"/>
</dbReference>
<dbReference type="CDD" id="cd16018">
    <property type="entry name" value="Enpp"/>
    <property type="match status" value="1"/>
</dbReference>
<evidence type="ECO:0008006" key="5">
    <source>
        <dbReference type="Google" id="ProtNLM"/>
    </source>
</evidence>
<evidence type="ECO:0000313" key="4">
    <source>
        <dbReference type="EMBL" id="VDM42911.1"/>
    </source>
</evidence>
<sequence length="686" mass="77756">MLVLSIAMVFVVIFHNQIFAKLDEHSKNLKTGKLNDSKCDLQICTRSFSKPPLLIVSLDGFRASYLQRGITPAIQRLFDCGTQSKFVMPVFPSKTFPNHYTIATGLYPASHGIVDNSFQDANLPVVHFKKSAKTAGWYLGEPIWNTVQKYGMKSAVYFWPGSEAPVNGKRPNYFMNYDGSVPFTQRIDKAIEWLNMPEDERPSLVMVYMEEPDSAGHMAGAESQQVRTASITVDGMINYLTRRLINEGLIGCINVIILSDHGMQTIDPSRAVILKDILEPSFNGSLFDGVVGQISAPNNFDESVEHIIRPLKCHQGQSYLAYKTEHAPMRYHYRGSHRIGDVLIEARPGVLILSSKKYIEWGKRRLGDHGYDNRLPNMRTIFGAYGPSIAEKKLIDEFEIIELYNLFADLLSIHAAPNNGTKGRLNAVLRKPSSIRERTSTVAGLRCTEEVKDGHCHSVCEAAKMNDNKCIAPKAIVSFDLSNGAECYVSLCDSLVYVNNKLGITQMVVTILSGTNSLRKPNKLLALLWLYDRKYELRLHFITIIILSGTWRYVVRLIDNYLEEYGQLTVYFGPVYDVDGNGVRDSDDLIRKNKPSHVFLIVFRCTEAEVSAINLCRKPIFIPFILPIVDDDFNCLDSPEYMFQNTVRIRDIELLTGLQFFTDRNIWSTEEAIMLRTYVTQNLWPY</sequence>
<name>A0A3P7G2P6_TOXCA</name>
<dbReference type="GO" id="GO:0055120">
    <property type="term" value="C:striated muscle dense body"/>
    <property type="evidence" value="ECO:0007669"/>
    <property type="project" value="TreeGrafter"/>
</dbReference>
<evidence type="ECO:0000256" key="2">
    <source>
        <dbReference type="ARBA" id="ARBA00023180"/>
    </source>
</evidence>
<dbReference type="AlphaFoldDB" id="A0A3P7G2P6"/>
<proteinExistence type="predicted"/>
<dbReference type="GO" id="GO:0031674">
    <property type="term" value="C:I band"/>
    <property type="evidence" value="ECO:0007669"/>
    <property type="project" value="TreeGrafter"/>
</dbReference>
<reference evidence="4" key="1">
    <citation type="submission" date="2018-11" db="EMBL/GenBank/DDBJ databases">
        <authorList>
            <consortium name="Pathogen Informatics"/>
        </authorList>
    </citation>
    <scope>NUCLEOTIDE SEQUENCE [LARGE SCALE GENOMIC DNA]</scope>
</reference>
<dbReference type="InterPro" id="IPR044929">
    <property type="entry name" value="DNA/RNA_non-sp_Endonuclease_sf"/>
</dbReference>
<feature type="chain" id="PRO_5018215018" description="Ectonucleotide pyrophosphatase/phosphodiesterase family member 3" evidence="3">
    <location>
        <begin position="21"/>
        <end position="686"/>
    </location>
</feature>
<dbReference type="InterPro" id="IPR017850">
    <property type="entry name" value="Alkaline_phosphatase_core_sf"/>
</dbReference>
<dbReference type="Pfam" id="PF01663">
    <property type="entry name" value="Phosphodiest"/>
    <property type="match status" value="1"/>
</dbReference>
<evidence type="ECO:0000256" key="3">
    <source>
        <dbReference type="SAM" id="SignalP"/>
    </source>
</evidence>
<keyword evidence="2" id="KW-0325">Glycoprotein</keyword>
<dbReference type="InterPro" id="IPR044925">
    <property type="entry name" value="His-Me_finger_sf"/>
</dbReference>
<evidence type="ECO:0000256" key="1">
    <source>
        <dbReference type="ARBA" id="ARBA00022801"/>
    </source>
</evidence>
<dbReference type="GO" id="GO:0016787">
    <property type="term" value="F:hydrolase activity"/>
    <property type="evidence" value="ECO:0007669"/>
    <property type="project" value="UniProtKB-KW"/>
</dbReference>
<dbReference type="PANTHER" id="PTHR10151:SF114">
    <property type="entry name" value="ECTONUCLEOTIDE PYROPHOSPHATASE_PHOSPHODIESTERASE C27A7.3"/>
    <property type="match status" value="1"/>
</dbReference>
<gene>
    <name evidence="4" type="ORF">TCNE_LOCUS11590</name>
</gene>
<dbReference type="Gene3D" id="3.40.720.10">
    <property type="entry name" value="Alkaline Phosphatase, subunit A"/>
    <property type="match status" value="1"/>
</dbReference>
<dbReference type="SUPFAM" id="SSF53649">
    <property type="entry name" value="Alkaline phosphatase-like"/>
    <property type="match status" value="1"/>
</dbReference>
<accession>A0A3P7G2P6</accession>
<dbReference type="GO" id="GO:0016529">
    <property type="term" value="C:sarcoplasmic reticulum"/>
    <property type="evidence" value="ECO:0007669"/>
    <property type="project" value="TreeGrafter"/>
</dbReference>
<dbReference type="PANTHER" id="PTHR10151">
    <property type="entry name" value="ECTONUCLEOTIDE PYROPHOSPHATASE/PHOSPHODIESTERASE"/>
    <property type="match status" value="1"/>
</dbReference>
<dbReference type="EMBL" id="UYWY01020915">
    <property type="protein sequence ID" value="VDM42911.1"/>
    <property type="molecule type" value="Genomic_DNA"/>
</dbReference>
<keyword evidence="1" id="KW-0378">Hydrolase</keyword>
<dbReference type="Gene3D" id="3.40.570.10">
    <property type="entry name" value="Extracellular Endonuclease, subunit A"/>
    <property type="match status" value="1"/>
</dbReference>
<dbReference type="InterPro" id="IPR002591">
    <property type="entry name" value="Phosphodiest/P_Trfase"/>
</dbReference>
<feature type="signal peptide" evidence="3">
    <location>
        <begin position="1"/>
        <end position="20"/>
    </location>
</feature>
<protein>
    <recommendedName>
        <fullName evidence="5">Ectonucleotide pyrophosphatase/phosphodiesterase family member 3</fullName>
    </recommendedName>
</protein>
<organism evidence="4">
    <name type="scientific">Toxocara canis</name>
    <name type="common">Canine roundworm</name>
    <dbReference type="NCBI Taxonomy" id="6265"/>
    <lineage>
        <taxon>Eukaryota</taxon>
        <taxon>Metazoa</taxon>
        <taxon>Ecdysozoa</taxon>
        <taxon>Nematoda</taxon>
        <taxon>Chromadorea</taxon>
        <taxon>Rhabditida</taxon>
        <taxon>Spirurina</taxon>
        <taxon>Ascaridomorpha</taxon>
        <taxon>Ascaridoidea</taxon>
        <taxon>Toxocaridae</taxon>
        <taxon>Toxocara</taxon>
    </lineage>
</organism>
<keyword evidence="3" id="KW-0732">Signal</keyword>
<dbReference type="SUPFAM" id="SSF54060">
    <property type="entry name" value="His-Me finger endonucleases"/>
    <property type="match status" value="1"/>
</dbReference>